<protein>
    <submittedName>
        <fullName evidence="7">MFS transporter</fullName>
    </submittedName>
</protein>
<dbReference type="PANTHER" id="PTHR11360:SF284">
    <property type="entry name" value="EG:103B4.3 PROTEIN-RELATED"/>
    <property type="match status" value="1"/>
</dbReference>
<dbReference type="EMBL" id="WPOC01000003">
    <property type="protein sequence ID" value="MVN14279.1"/>
    <property type="molecule type" value="Genomic_DNA"/>
</dbReference>
<organism evidence="7 8">
    <name type="scientific">Gordonibacter urolithinfaciens</name>
    <dbReference type="NCBI Taxonomy" id="1335613"/>
    <lineage>
        <taxon>Bacteria</taxon>
        <taxon>Bacillati</taxon>
        <taxon>Actinomycetota</taxon>
        <taxon>Coriobacteriia</taxon>
        <taxon>Eggerthellales</taxon>
        <taxon>Eggerthellaceae</taxon>
        <taxon>Gordonibacter</taxon>
    </lineage>
</organism>
<proteinExistence type="predicted"/>
<feature type="domain" description="Major facilitator superfamily (MFS) profile" evidence="6">
    <location>
        <begin position="20"/>
        <end position="416"/>
    </location>
</feature>
<evidence type="ECO:0000259" key="6">
    <source>
        <dbReference type="PROSITE" id="PS50850"/>
    </source>
</evidence>
<dbReference type="InterPro" id="IPR036259">
    <property type="entry name" value="MFS_trans_sf"/>
</dbReference>
<dbReference type="GO" id="GO:0022857">
    <property type="term" value="F:transmembrane transporter activity"/>
    <property type="evidence" value="ECO:0007669"/>
    <property type="project" value="InterPro"/>
</dbReference>
<dbReference type="AlphaFoldDB" id="A0A6N8IED7"/>
<accession>A0A6N8IED7</accession>
<feature type="transmembrane region" description="Helical" evidence="5">
    <location>
        <begin position="59"/>
        <end position="77"/>
    </location>
</feature>
<dbReference type="InterPro" id="IPR011701">
    <property type="entry name" value="MFS"/>
</dbReference>
<sequence>MSVNGQASAAVPQRGSKWAWLQVVGLGFLMIGGIQTILANSGNFFVPVCEELGFATPDYAWWITCYAFGMAFSQLYVGKLWLKLNTPFMLTGSFLVCIGALALMGTYTELWQWYASGVVIGLTGGFFFMVSAPILVTNWFAKRAGFALGVVTIISAIGTAILSPVQAAVIAAFGWRAAYGIVALISCALVLPWTIFVLRYQPSDRGCKPVGWTEAMGTITAGDEEARGTTLKGGVLSVPFACIFLGAGLCALFGGYQNLWSTAAVSWGYDVQFGSYMISATALFGVCAPLIGLMIDKLGAYPSTFVVLVGQMVSGVCLVLFHGNPIAVLVFVFFFADQMTIVGTLVPLLVRLTFGARNYTKLLSFVQIGIGLIGGFSAPIVSSFFAAYGNFEASLWFGVGLAAACFVLFGIARLTKDRLSFESDDADGEREALAGGEV</sequence>
<evidence type="ECO:0000256" key="5">
    <source>
        <dbReference type="SAM" id="Phobius"/>
    </source>
</evidence>
<feature type="transmembrane region" description="Helical" evidence="5">
    <location>
        <begin position="302"/>
        <end position="321"/>
    </location>
</feature>
<evidence type="ECO:0000256" key="4">
    <source>
        <dbReference type="ARBA" id="ARBA00023136"/>
    </source>
</evidence>
<feature type="transmembrane region" description="Helical" evidence="5">
    <location>
        <begin position="148"/>
        <end position="171"/>
    </location>
</feature>
<evidence type="ECO:0000256" key="3">
    <source>
        <dbReference type="ARBA" id="ARBA00022989"/>
    </source>
</evidence>
<evidence type="ECO:0000313" key="8">
    <source>
        <dbReference type="Proteomes" id="UP000468327"/>
    </source>
</evidence>
<feature type="transmembrane region" description="Helical" evidence="5">
    <location>
        <begin position="276"/>
        <end position="295"/>
    </location>
</feature>
<reference evidence="7 8" key="1">
    <citation type="submission" date="2019-11" db="EMBL/GenBank/DDBJ databases">
        <title>Whole genome shotgun sequencing (WGS) data from Adlercreutzia equolifaciens ResAG-91, Eggerthella lenta MRI-F36, MRI-F37, MRI-F40, ResAG-49, ResAG-88, ResAG-121, ResAG-145, and Gordonibacter sp. ResAG-5, ResAG-26, ResAG-43, ResAG-50, ResAG-59.</title>
        <authorList>
            <person name="Stoll D.A."/>
            <person name="Danylec N."/>
            <person name="Franz C.M.A.P."/>
            <person name="Huch M."/>
        </authorList>
    </citation>
    <scope>NUCLEOTIDE SEQUENCE [LARGE SCALE GENOMIC DNA]</scope>
    <source>
        <strain evidence="7 8">ResAG-59</strain>
    </source>
</reference>
<feature type="transmembrane region" description="Helical" evidence="5">
    <location>
        <begin position="177"/>
        <end position="198"/>
    </location>
</feature>
<comment type="caution">
    <text evidence="7">The sequence shown here is derived from an EMBL/GenBank/DDBJ whole genome shotgun (WGS) entry which is preliminary data.</text>
</comment>
<evidence type="ECO:0000256" key="1">
    <source>
        <dbReference type="ARBA" id="ARBA00004651"/>
    </source>
</evidence>
<dbReference type="SUPFAM" id="SSF103473">
    <property type="entry name" value="MFS general substrate transporter"/>
    <property type="match status" value="1"/>
</dbReference>
<keyword evidence="3 5" id="KW-1133">Transmembrane helix</keyword>
<dbReference type="Pfam" id="PF07690">
    <property type="entry name" value="MFS_1"/>
    <property type="match status" value="1"/>
</dbReference>
<dbReference type="PANTHER" id="PTHR11360">
    <property type="entry name" value="MONOCARBOXYLATE TRANSPORTER"/>
    <property type="match status" value="1"/>
</dbReference>
<feature type="transmembrane region" description="Helical" evidence="5">
    <location>
        <begin position="362"/>
        <end position="387"/>
    </location>
</feature>
<dbReference type="PROSITE" id="PS50850">
    <property type="entry name" value="MFS"/>
    <property type="match status" value="1"/>
</dbReference>
<feature type="transmembrane region" description="Helical" evidence="5">
    <location>
        <begin position="113"/>
        <end position="136"/>
    </location>
</feature>
<feature type="transmembrane region" description="Helical" evidence="5">
    <location>
        <begin position="89"/>
        <end position="107"/>
    </location>
</feature>
<dbReference type="InterPro" id="IPR050327">
    <property type="entry name" value="Proton-linked_MCT"/>
</dbReference>
<comment type="subcellular location">
    <subcellularLocation>
        <location evidence="1">Cell membrane</location>
        <topology evidence="1">Multi-pass membrane protein</topology>
    </subcellularLocation>
</comment>
<gene>
    <name evidence="7" type="ORF">GO738_02750</name>
</gene>
<dbReference type="RefSeq" id="WP_157004765.1">
    <property type="nucleotide sequence ID" value="NZ_DBEZYS010000299.1"/>
</dbReference>
<feature type="transmembrane region" description="Helical" evidence="5">
    <location>
        <begin position="393"/>
        <end position="412"/>
    </location>
</feature>
<feature type="transmembrane region" description="Helical" evidence="5">
    <location>
        <begin position="235"/>
        <end position="256"/>
    </location>
</feature>
<evidence type="ECO:0000313" key="7">
    <source>
        <dbReference type="EMBL" id="MVN14279.1"/>
    </source>
</evidence>
<dbReference type="Proteomes" id="UP000468327">
    <property type="component" value="Unassembled WGS sequence"/>
</dbReference>
<dbReference type="InterPro" id="IPR020846">
    <property type="entry name" value="MFS_dom"/>
</dbReference>
<keyword evidence="4 5" id="KW-0472">Membrane</keyword>
<keyword evidence="2 5" id="KW-0812">Transmembrane</keyword>
<name>A0A6N8IED7_9ACTN</name>
<evidence type="ECO:0000256" key="2">
    <source>
        <dbReference type="ARBA" id="ARBA00022692"/>
    </source>
</evidence>
<feature type="transmembrane region" description="Helical" evidence="5">
    <location>
        <begin position="327"/>
        <end position="350"/>
    </location>
</feature>
<dbReference type="GO" id="GO:0005886">
    <property type="term" value="C:plasma membrane"/>
    <property type="evidence" value="ECO:0007669"/>
    <property type="project" value="UniProtKB-SubCell"/>
</dbReference>
<feature type="transmembrane region" description="Helical" evidence="5">
    <location>
        <begin position="18"/>
        <end position="39"/>
    </location>
</feature>
<keyword evidence="8" id="KW-1185">Reference proteome</keyword>
<dbReference type="Gene3D" id="1.20.1250.20">
    <property type="entry name" value="MFS general substrate transporter like domains"/>
    <property type="match status" value="1"/>
</dbReference>